<dbReference type="FunFam" id="2.130.10.10:FF:001312">
    <property type="entry name" value="AGAP011387-PA"/>
    <property type="match status" value="1"/>
</dbReference>
<dbReference type="KEGG" id="dwi:6651937"/>
<evidence type="ECO:0000256" key="1">
    <source>
        <dbReference type="ARBA" id="ARBA00022574"/>
    </source>
</evidence>
<evidence type="ECO:0000256" key="4">
    <source>
        <dbReference type="SAM" id="MobiDB-lite"/>
    </source>
</evidence>
<evidence type="ECO:0000313" key="6">
    <source>
        <dbReference type="Proteomes" id="UP000007798"/>
    </source>
</evidence>
<evidence type="ECO:0000256" key="2">
    <source>
        <dbReference type="ARBA" id="ARBA00022737"/>
    </source>
</evidence>
<keyword evidence="2" id="KW-0677">Repeat</keyword>
<sequence>MLQRNYKKDMLENTPPHRPDIDGEDEMFEEIEVDANEPTQDDDELEMEEITLAELEARLGMHDDADDDENDAEEEAKDRERISQIKDEAAVTFKKHTAPVFACSLHLQNSWAVTGSEDDKAYVWDIATGDVLFEIVEHKDTVTEAHFSNDGLYLATGDLSGEIFVFKLNEQREENPIFHKVWEYSMSDMTWMFWHRGAHVLLAGSDSGEIYVWRIPGGDCKILPGESSRCEAGELSGDGKKLLTAYINGTVRLWDLKSCQILMEVNDQHPMGFQEITHAVVACEKDSPFYICGEANGKLLFCTNNGPVCNAQAEHGIECIAFAPSSTQLKLFAVGSLDGQISIWDYSKYSLRMICESPVPNDGVLGIKWLNDFTVLAATTQGNLNVFDARTGTLKFKLTGHYYHIYEVVYNPTESILLSVSEDNTAKIFRIPPLGE</sequence>
<keyword evidence="6" id="KW-1185">Reference proteome</keyword>
<dbReference type="eggNOG" id="KOG0296">
    <property type="taxonomic scope" value="Eukaryota"/>
</dbReference>
<dbReference type="EMBL" id="CH964278">
    <property type="protein sequence ID" value="EDW85372.2"/>
    <property type="molecule type" value="Genomic_DNA"/>
</dbReference>
<dbReference type="OrthoDB" id="10261640at2759"/>
<gene>
    <name evidence="5" type="primary">Dwil\GK10547</name>
    <name evidence="5" type="ORF">Dwil_GK10547</name>
</gene>
<dbReference type="InterPro" id="IPR015943">
    <property type="entry name" value="WD40/YVTN_repeat-like_dom_sf"/>
</dbReference>
<accession>B4NM04</accession>
<name>B4NM04_DROWI</name>
<dbReference type="SMART" id="SM00320">
    <property type="entry name" value="WD40"/>
    <property type="match status" value="7"/>
</dbReference>
<feature type="repeat" description="WD" evidence="3">
    <location>
        <begin position="93"/>
        <end position="134"/>
    </location>
</feature>
<dbReference type="PROSITE" id="PS00678">
    <property type="entry name" value="WD_REPEATS_1"/>
    <property type="match status" value="2"/>
</dbReference>
<dbReference type="InterPro" id="IPR019775">
    <property type="entry name" value="WD40_repeat_CS"/>
</dbReference>
<organism evidence="5 6">
    <name type="scientific">Drosophila willistoni</name>
    <name type="common">Fruit fly</name>
    <dbReference type="NCBI Taxonomy" id="7260"/>
    <lineage>
        <taxon>Eukaryota</taxon>
        <taxon>Metazoa</taxon>
        <taxon>Ecdysozoa</taxon>
        <taxon>Arthropoda</taxon>
        <taxon>Hexapoda</taxon>
        <taxon>Insecta</taxon>
        <taxon>Pterygota</taxon>
        <taxon>Neoptera</taxon>
        <taxon>Endopterygota</taxon>
        <taxon>Diptera</taxon>
        <taxon>Brachycera</taxon>
        <taxon>Muscomorpha</taxon>
        <taxon>Ephydroidea</taxon>
        <taxon>Drosophilidae</taxon>
        <taxon>Drosophila</taxon>
        <taxon>Sophophora</taxon>
    </lineage>
</organism>
<dbReference type="PROSITE" id="PS50294">
    <property type="entry name" value="WD_REPEATS_REGION"/>
    <property type="match status" value="1"/>
</dbReference>
<dbReference type="InParanoid" id="B4NM04"/>
<dbReference type="SUPFAM" id="SSF50978">
    <property type="entry name" value="WD40 repeat-like"/>
    <property type="match status" value="1"/>
</dbReference>
<dbReference type="STRING" id="7260.B4NM04"/>
<dbReference type="PROSITE" id="PS50082">
    <property type="entry name" value="WD_REPEATS_2"/>
    <property type="match status" value="3"/>
</dbReference>
<feature type="repeat" description="WD" evidence="3">
    <location>
        <begin position="223"/>
        <end position="264"/>
    </location>
</feature>
<dbReference type="Proteomes" id="UP000007798">
    <property type="component" value="Unassembled WGS sequence"/>
</dbReference>
<protein>
    <submittedName>
        <fullName evidence="5">Uncharacterized protein</fullName>
    </submittedName>
</protein>
<dbReference type="HOGENOM" id="CLU_000288_57_9_1"/>
<feature type="repeat" description="WD" evidence="3">
    <location>
        <begin position="398"/>
        <end position="431"/>
    </location>
</feature>
<dbReference type="AlphaFoldDB" id="B4NM04"/>
<keyword evidence="1 3" id="KW-0853">WD repeat</keyword>
<dbReference type="FunCoup" id="B4NM04">
    <property type="interactions" value="2097"/>
</dbReference>
<dbReference type="PANTHER" id="PTHR19857:SF8">
    <property type="entry name" value="ANGIO-ASSOCIATED MIGRATORY CELL PROTEIN"/>
    <property type="match status" value="1"/>
</dbReference>
<dbReference type="Gene3D" id="2.130.10.10">
    <property type="entry name" value="YVTN repeat-like/Quinoprotein amine dehydrogenase"/>
    <property type="match status" value="1"/>
</dbReference>
<evidence type="ECO:0000256" key="3">
    <source>
        <dbReference type="PROSITE-ProRule" id="PRU00221"/>
    </source>
</evidence>
<dbReference type="InterPro" id="IPR036322">
    <property type="entry name" value="WD40_repeat_dom_sf"/>
</dbReference>
<feature type="compositionally biased region" description="Basic and acidic residues" evidence="4">
    <location>
        <begin position="1"/>
        <end position="21"/>
    </location>
</feature>
<proteinExistence type="predicted"/>
<evidence type="ECO:0000313" key="5">
    <source>
        <dbReference type="EMBL" id="EDW85372.2"/>
    </source>
</evidence>
<dbReference type="InterPro" id="IPR001680">
    <property type="entry name" value="WD40_rpt"/>
</dbReference>
<dbReference type="CDD" id="cd00200">
    <property type="entry name" value="WD40"/>
    <property type="match status" value="1"/>
</dbReference>
<dbReference type="Pfam" id="PF00400">
    <property type="entry name" value="WD40"/>
    <property type="match status" value="4"/>
</dbReference>
<dbReference type="InterPro" id="IPR051179">
    <property type="entry name" value="WD_repeat_multifunction"/>
</dbReference>
<dbReference type="PANTHER" id="PTHR19857">
    <property type="entry name" value="MITOCHONDRIAL DIVISION PROTEIN 1-RELATED"/>
    <property type="match status" value="1"/>
</dbReference>
<reference evidence="5 6" key="1">
    <citation type="journal article" date="2007" name="Nature">
        <title>Evolution of genes and genomes on the Drosophila phylogeny.</title>
        <authorList>
            <consortium name="Drosophila 12 Genomes Consortium"/>
            <person name="Clark A.G."/>
            <person name="Eisen M.B."/>
            <person name="Smith D.R."/>
            <person name="Bergman C.M."/>
            <person name="Oliver B."/>
            <person name="Markow T.A."/>
            <person name="Kaufman T.C."/>
            <person name="Kellis M."/>
            <person name="Gelbart W."/>
            <person name="Iyer V.N."/>
            <person name="Pollard D.A."/>
            <person name="Sackton T.B."/>
            <person name="Larracuente A.M."/>
            <person name="Singh N.D."/>
            <person name="Abad J.P."/>
            <person name="Abt D.N."/>
            <person name="Adryan B."/>
            <person name="Aguade M."/>
            <person name="Akashi H."/>
            <person name="Anderson W.W."/>
            <person name="Aquadro C.F."/>
            <person name="Ardell D.H."/>
            <person name="Arguello R."/>
            <person name="Artieri C.G."/>
            <person name="Barbash D.A."/>
            <person name="Barker D."/>
            <person name="Barsanti P."/>
            <person name="Batterham P."/>
            <person name="Batzoglou S."/>
            <person name="Begun D."/>
            <person name="Bhutkar A."/>
            <person name="Blanco E."/>
            <person name="Bosak S.A."/>
            <person name="Bradley R.K."/>
            <person name="Brand A.D."/>
            <person name="Brent M.R."/>
            <person name="Brooks A.N."/>
            <person name="Brown R.H."/>
            <person name="Butlin R.K."/>
            <person name="Caggese C."/>
            <person name="Calvi B.R."/>
            <person name="Bernardo de Carvalho A."/>
            <person name="Caspi A."/>
            <person name="Castrezana S."/>
            <person name="Celniker S.E."/>
            <person name="Chang J.L."/>
            <person name="Chapple C."/>
            <person name="Chatterji S."/>
            <person name="Chinwalla A."/>
            <person name="Civetta A."/>
            <person name="Clifton S.W."/>
            <person name="Comeron J.M."/>
            <person name="Costello J.C."/>
            <person name="Coyne J.A."/>
            <person name="Daub J."/>
            <person name="David R.G."/>
            <person name="Delcher A.L."/>
            <person name="Delehaunty K."/>
            <person name="Do C.B."/>
            <person name="Ebling H."/>
            <person name="Edwards K."/>
            <person name="Eickbush T."/>
            <person name="Evans J.D."/>
            <person name="Filipski A."/>
            <person name="Findeiss S."/>
            <person name="Freyhult E."/>
            <person name="Fulton L."/>
            <person name="Fulton R."/>
            <person name="Garcia A.C."/>
            <person name="Gardiner A."/>
            <person name="Garfield D.A."/>
            <person name="Garvin B.E."/>
            <person name="Gibson G."/>
            <person name="Gilbert D."/>
            <person name="Gnerre S."/>
            <person name="Godfrey J."/>
            <person name="Good R."/>
            <person name="Gotea V."/>
            <person name="Gravely B."/>
            <person name="Greenberg A.J."/>
            <person name="Griffiths-Jones S."/>
            <person name="Gross S."/>
            <person name="Guigo R."/>
            <person name="Gustafson E.A."/>
            <person name="Haerty W."/>
            <person name="Hahn M.W."/>
            <person name="Halligan D.L."/>
            <person name="Halpern A.L."/>
            <person name="Halter G.M."/>
            <person name="Han M.V."/>
            <person name="Heger A."/>
            <person name="Hillier L."/>
            <person name="Hinrichs A.S."/>
            <person name="Holmes I."/>
            <person name="Hoskins R.A."/>
            <person name="Hubisz M.J."/>
            <person name="Hultmark D."/>
            <person name="Huntley M.A."/>
            <person name="Jaffe D.B."/>
            <person name="Jagadeeshan S."/>
            <person name="Jeck W.R."/>
            <person name="Johnson J."/>
            <person name="Jones C.D."/>
            <person name="Jordan W.C."/>
            <person name="Karpen G.H."/>
            <person name="Kataoka E."/>
            <person name="Keightley P.D."/>
            <person name="Kheradpour P."/>
            <person name="Kirkness E.F."/>
            <person name="Koerich L.B."/>
            <person name="Kristiansen K."/>
            <person name="Kudrna D."/>
            <person name="Kulathinal R.J."/>
            <person name="Kumar S."/>
            <person name="Kwok R."/>
            <person name="Lander E."/>
            <person name="Langley C.H."/>
            <person name="Lapoint R."/>
            <person name="Lazzaro B.P."/>
            <person name="Lee S.J."/>
            <person name="Levesque L."/>
            <person name="Li R."/>
            <person name="Lin C.F."/>
            <person name="Lin M.F."/>
            <person name="Lindblad-Toh K."/>
            <person name="Llopart A."/>
            <person name="Long M."/>
            <person name="Low L."/>
            <person name="Lozovsky E."/>
            <person name="Lu J."/>
            <person name="Luo M."/>
            <person name="Machado C.A."/>
            <person name="Makalowski W."/>
            <person name="Marzo M."/>
            <person name="Matsuda M."/>
            <person name="Matzkin L."/>
            <person name="McAllister B."/>
            <person name="McBride C.S."/>
            <person name="McKernan B."/>
            <person name="McKernan K."/>
            <person name="Mendez-Lago M."/>
            <person name="Minx P."/>
            <person name="Mollenhauer M.U."/>
            <person name="Montooth K."/>
            <person name="Mount S.M."/>
            <person name="Mu X."/>
            <person name="Myers E."/>
            <person name="Negre B."/>
            <person name="Newfeld S."/>
            <person name="Nielsen R."/>
            <person name="Noor M.A."/>
            <person name="O'Grady P."/>
            <person name="Pachter L."/>
            <person name="Papaceit M."/>
            <person name="Parisi M.J."/>
            <person name="Parisi M."/>
            <person name="Parts L."/>
            <person name="Pedersen J.S."/>
            <person name="Pesole G."/>
            <person name="Phillippy A.M."/>
            <person name="Ponting C.P."/>
            <person name="Pop M."/>
            <person name="Porcelli D."/>
            <person name="Powell J.R."/>
            <person name="Prohaska S."/>
            <person name="Pruitt K."/>
            <person name="Puig M."/>
            <person name="Quesneville H."/>
            <person name="Ram K.R."/>
            <person name="Rand D."/>
            <person name="Rasmussen M.D."/>
            <person name="Reed L.K."/>
            <person name="Reenan R."/>
            <person name="Reily A."/>
            <person name="Remington K.A."/>
            <person name="Rieger T.T."/>
            <person name="Ritchie M.G."/>
            <person name="Robin C."/>
            <person name="Rogers Y.H."/>
            <person name="Rohde C."/>
            <person name="Rozas J."/>
            <person name="Rubenfield M.J."/>
            <person name="Ruiz A."/>
            <person name="Russo S."/>
            <person name="Salzberg S.L."/>
            <person name="Sanchez-Gracia A."/>
            <person name="Saranga D.J."/>
            <person name="Sato H."/>
            <person name="Schaeffer S.W."/>
            <person name="Schatz M.C."/>
            <person name="Schlenke T."/>
            <person name="Schwartz R."/>
            <person name="Segarra C."/>
            <person name="Singh R.S."/>
            <person name="Sirot L."/>
            <person name="Sirota M."/>
            <person name="Sisneros N.B."/>
            <person name="Smith C.D."/>
            <person name="Smith T.F."/>
            <person name="Spieth J."/>
            <person name="Stage D.E."/>
            <person name="Stark A."/>
            <person name="Stephan W."/>
            <person name="Strausberg R.L."/>
            <person name="Strempel S."/>
            <person name="Sturgill D."/>
            <person name="Sutton G."/>
            <person name="Sutton G.G."/>
            <person name="Tao W."/>
            <person name="Teichmann S."/>
            <person name="Tobari Y.N."/>
            <person name="Tomimura Y."/>
            <person name="Tsolas J.M."/>
            <person name="Valente V.L."/>
            <person name="Venter E."/>
            <person name="Venter J.C."/>
            <person name="Vicario S."/>
            <person name="Vieira F.G."/>
            <person name="Vilella A.J."/>
            <person name="Villasante A."/>
            <person name="Walenz B."/>
            <person name="Wang J."/>
            <person name="Wasserman M."/>
            <person name="Watts T."/>
            <person name="Wilson D."/>
            <person name="Wilson R.K."/>
            <person name="Wing R.A."/>
            <person name="Wolfner M.F."/>
            <person name="Wong A."/>
            <person name="Wong G.K."/>
            <person name="Wu C.I."/>
            <person name="Wu G."/>
            <person name="Yamamoto D."/>
            <person name="Yang H.P."/>
            <person name="Yang S.P."/>
            <person name="Yorke J.A."/>
            <person name="Yoshida K."/>
            <person name="Zdobnov E."/>
            <person name="Zhang P."/>
            <person name="Zhang Y."/>
            <person name="Zimin A.V."/>
            <person name="Baldwin J."/>
            <person name="Abdouelleil A."/>
            <person name="Abdulkadir J."/>
            <person name="Abebe A."/>
            <person name="Abera B."/>
            <person name="Abreu J."/>
            <person name="Acer S.C."/>
            <person name="Aftuck L."/>
            <person name="Alexander A."/>
            <person name="An P."/>
            <person name="Anderson E."/>
            <person name="Anderson S."/>
            <person name="Arachi H."/>
            <person name="Azer M."/>
            <person name="Bachantsang P."/>
            <person name="Barry A."/>
            <person name="Bayul T."/>
            <person name="Berlin A."/>
            <person name="Bessette D."/>
            <person name="Bloom T."/>
            <person name="Blye J."/>
            <person name="Boguslavskiy L."/>
            <person name="Bonnet C."/>
            <person name="Boukhgalter B."/>
            <person name="Bourzgui I."/>
            <person name="Brown A."/>
            <person name="Cahill P."/>
            <person name="Channer S."/>
            <person name="Cheshatsang Y."/>
            <person name="Chuda L."/>
            <person name="Citroen M."/>
            <person name="Collymore A."/>
            <person name="Cooke P."/>
            <person name="Costello M."/>
            <person name="D'Aco K."/>
            <person name="Daza R."/>
            <person name="De Haan G."/>
            <person name="DeGray S."/>
            <person name="DeMaso C."/>
            <person name="Dhargay N."/>
            <person name="Dooley K."/>
            <person name="Dooley E."/>
            <person name="Doricent M."/>
            <person name="Dorje P."/>
            <person name="Dorjee K."/>
            <person name="Dupes A."/>
            <person name="Elong R."/>
            <person name="Falk J."/>
            <person name="Farina A."/>
            <person name="Faro S."/>
            <person name="Ferguson D."/>
            <person name="Fisher S."/>
            <person name="Foley C.D."/>
            <person name="Franke A."/>
            <person name="Friedrich D."/>
            <person name="Gadbois L."/>
            <person name="Gearin G."/>
            <person name="Gearin C.R."/>
            <person name="Giannoukos G."/>
            <person name="Goode T."/>
            <person name="Graham J."/>
            <person name="Grandbois E."/>
            <person name="Grewal S."/>
            <person name="Gyaltsen K."/>
            <person name="Hafez N."/>
            <person name="Hagos B."/>
            <person name="Hall J."/>
            <person name="Henson C."/>
            <person name="Hollinger A."/>
            <person name="Honan T."/>
            <person name="Huard M.D."/>
            <person name="Hughes L."/>
            <person name="Hurhula B."/>
            <person name="Husby M.E."/>
            <person name="Kamat A."/>
            <person name="Kanga B."/>
            <person name="Kashin S."/>
            <person name="Khazanovich D."/>
            <person name="Kisner P."/>
            <person name="Lance K."/>
            <person name="Lara M."/>
            <person name="Lee W."/>
            <person name="Lennon N."/>
            <person name="Letendre F."/>
            <person name="LeVine R."/>
            <person name="Lipovsky A."/>
            <person name="Liu X."/>
            <person name="Liu J."/>
            <person name="Liu S."/>
            <person name="Lokyitsang T."/>
            <person name="Lokyitsang Y."/>
            <person name="Lubonja R."/>
            <person name="Lui A."/>
            <person name="MacDonald P."/>
            <person name="Magnisalis V."/>
            <person name="Maru K."/>
            <person name="Matthews C."/>
            <person name="McCusker W."/>
            <person name="McDonough S."/>
            <person name="Mehta T."/>
            <person name="Meldrim J."/>
            <person name="Meneus L."/>
            <person name="Mihai O."/>
            <person name="Mihalev A."/>
            <person name="Mihova T."/>
            <person name="Mittelman R."/>
            <person name="Mlenga V."/>
            <person name="Montmayeur A."/>
            <person name="Mulrain L."/>
            <person name="Navidi A."/>
            <person name="Naylor J."/>
            <person name="Negash T."/>
            <person name="Nguyen T."/>
            <person name="Nguyen N."/>
            <person name="Nicol R."/>
            <person name="Norbu C."/>
            <person name="Norbu N."/>
            <person name="Novod N."/>
            <person name="O'Neill B."/>
            <person name="Osman S."/>
            <person name="Markiewicz E."/>
            <person name="Oyono O.L."/>
            <person name="Patti C."/>
            <person name="Phunkhang P."/>
            <person name="Pierre F."/>
            <person name="Priest M."/>
            <person name="Raghuraman S."/>
            <person name="Rege F."/>
            <person name="Reyes R."/>
            <person name="Rise C."/>
            <person name="Rogov P."/>
            <person name="Ross K."/>
            <person name="Ryan E."/>
            <person name="Settipalli S."/>
            <person name="Shea T."/>
            <person name="Sherpa N."/>
            <person name="Shi L."/>
            <person name="Shih D."/>
            <person name="Sparrow T."/>
            <person name="Spaulding J."/>
            <person name="Stalker J."/>
            <person name="Stange-Thomann N."/>
            <person name="Stavropoulos S."/>
            <person name="Stone C."/>
            <person name="Strader C."/>
            <person name="Tesfaye S."/>
            <person name="Thomson T."/>
            <person name="Thoulutsang Y."/>
            <person name="Thoulutsang D."/>
            <person name="Topham K."/>
            <person name="Topping I."/>
            <person name="Tsamla T."/>
            <person name="Vassiliev H."/>
            <person name="Vo A."/>
            <person name="Wangchuk T."/>
            <person name="Wangdi T."/>
            <person name="Weiand M."/>
            <person name="Wilkinson J."/>
            <person name="Wilson A."/>
            <person name="Yadav S."/>
            <person name="Young G."/>
            <person name="Yu Q."/>
            <person name="Zembek L."/>
            <person name="Zhong D."/>
            <person name="Zimmer A."/>
            <person name="Zwirko Z."/>
            <person name="Jaffe D.B."/>
            <person name="Alvarez P."/>
            <person name="Brockman W."/>
            <person name="Butler J."/>
            <person name="Chin C."/>
            <person name="Gnerre S."/>
            <person name="Grabherr M."/>
            <person name="Kleber M."/>
            <person name="Mauceli E."/>
            <person name="MacCallum I."/>
        </authorList>
    </citation>
    <scope>NUCLEOTIDE SEQUENCE [LARGE SCALE GENOMIC DNA]</scope>
    <source>
        <strain evidence="6">Tucson 14030-0811.24</strain>
    </source>
</reference>
<feature type="region of interest" description="Disordered" evidence="4">
    <location>
        <begin position="1"/>
        <end position="24"/>
    </location>
</feature>
<dbReference type="SMR" id="B4NM04"/>